<sequence>MANYLIKPNAKNNQDPTPGSPMFELSVGPTLLYLLIFRRGSCAVTETVPFCNGFNFPNSECGDPMSSQSAMNSSGIFSATGSNPLLILMSDDGLKT</sequence>
<evidence type="ECO:0000313" key="3">
    <source>
        <dbReference type="Proteomes" id="UP000735302"/>
    </source>
</evidence>
<reference evidence="2 3" key="1">
    <citation type="journal article" date="2021" name="Elife">
        <title>Chloroplast acquisition without the gene transfer in kleptoplastic sea slugs, Plakobranchus ocellatus.</title>
        <authorList>
            <person name="Maeda T."/>
            <person name="Takahashi S."/>
            <person name="Yoshida T."/>
            <person name="Shimamura S."/>
            <person name="Takaki Y."/>
            <person name="Nagai Y."/>
            <person name="Toyoda A."/>
            <person name="Suzuki Y."/>
            <person name="Arimoto A."/>
            <person name="Ishii H."/>
            <person name="Satoh N."/>
            <person name="Nishiyama T."/>
            <person name="Hasebe M."/>
            <person name="Maruyama T."/>
            <person name="Minagawa J."/>
            <person name="Obokata J."/>
            <person name="Shigenobu S."/>
        </authorList>
    </citation>
    <scope>NUCLEOTIDE SEQUENCE [LARGE SCALE GENOMIC DNA]</scope>
</reference>
<evidence type="ECO:0000313" key="2">
    <source>
        <dbReference type="EMBL" id="GFN75949.1"/>
    </source>
</evidence>
<proteinExistence type="predicted"/>
<gene>
    <name evidence="2" type="ORF">PoB_000245500</name>
</gene>
<organism evidence="2 3">
    <name type="scientific">Plakobranchus ocellatus</name>
    <dbReference type="NCBI Taxonomy" id="259542"/>
    <lineage>
        <taxon>Eukaryota</taxon>
        <taxon>Metazoa</taxon>
        <taxon>Spiralia</taxon>
        <taxon>Lophotrochozoa</taxon>
        <taxon>Mollusca</taxon>
        <taxon>Gastropoda</taxon>
        <taxon>Heterobranchia</taxon>
        <taxon>Euthyneura</taxon>
        <taxon>Panpulmonata</taxon>
        <taxon>Sacoglossa</taxon>
        <taxon>Placobranchoidea</taxon>
        <taxon>Plakobranchidae</taxon>
        <taxon>Plakobranchus</taxon>
    </lineage>
</organism>
<dbReference type="Proteomes" id="UP000735302">
    <property type="component" value="Unassembled WGS sequence"/>
</dbReference>
<accession>A0AAV3XYP7</accession>
<evidence type="ECO:0000256" key="1">
    <source>
        <dbReference type="SAM" id="MobiDB-lite"/>
    </source>
</evidence>
<comment type="caution">
    <text evidence="2">The sequence shown here is derived from an EMBL/GenBank/DDBJ whole genome shotgun (WGS) entry which is preliminary data.</text>
</comment>
<feature type="region of interest" description="Disordered" evidence="1">
    <location>
        <begin position="1"/>
        <end position="21"/>
    </location>
</feature>
<name>A0AAV3XYP7_9GAST</name>
<protein>
    <submittedName>
        <fullName evidence="2">Uncharacterized protein</fullName>
    </submittedName>
</protein>
<dbReference type="EMBL" id="BLXT01000311">
    <property type="protein sequence ID" value="GFN75949.1"/>
    <property type="molecule type" value="Genomic_DNA"/>
</dbReference>
<keyword evidence="3" id="KW-1185">Reference proteome</keyword>
<dbReference type="AlphaFoldDB" id="A0AAV3XYP7"/>